<accession>A0ACD3AXG9</accession>
<gene>
    <name evidence="1" type="ORF">BDN72DRAFT_540446</name>
</gene>
<proteinExistence type="predicted"/>
<reference evidence="1 2" key="1">
    <citation type="journal article" date="2019" name="Nat. Ecol. Evol.">
        <title>Megaphylogeny resolves global patterns of mushroom evolution.</title>
        <authorList>
            <person name="Varga T."/>
            <person name="Krizsan K."/>
            <person name="Foldi C."/>
            <person name="Dima B."/>
            <person name="Sanchez-Garcia M."/>
            <person name="Sanchez-Ramirez S."/>
            <person name="Szollosi G.J."/>
            <person name="Szarkandi J.G."/>
            <person name="Papp V."/>
            <person name="Albert L."/>
            <person name="Andreopoulos W."/>
            <person name="Angelini C."/>
            <person name="Antonin V."/>
            <person name="Barry K.W."/>
            <person name="Bougher N.L."/>
            <person name="Buchanan P."/>
            <person name="Buyck B."/>
            <person name="Bense V."/>
            <person name="Catcheside P."/>
            <person name="Chovatia M."/>
            <person name="Cooper J."/>
            <person name="Damon W."/>
            <person name="Desjardin D."/>
            <person name="Finy P."/>
            <person name="Geml J."/>
            <person name="Haridas S."/>
            <person name="Hughes K."/>
            <person name="Justo A."/>
            <person name="Karasinski D."/>
            <person name="Kautmanova I."/>
            <person name="Kiss B."/>
            <person name="Kocsube S."/>
            <person name="Kotiranta H."/>
            <person name="LaButti K.M."/>
            <person name="Lechner B.E."/>
            <person name="Liimatainen K."/>
            <person name="Lipzen A."/>
            <person name="Lukacs Z."/>
            <person name="Mihaltcheva S."/>
            <person name="Morgado L.N."/>
            <person name="Niskanen T."/>
            <person name="Noordeloos M.E."/>
            <person name="Ohm R.A."/>
            <person name="Ortiz-Santana B."/>
            <person name="Ovrebo C."/>
            <person name="Racz N."/>
            <person name="Riley R."/>
            <person name="Savchenko A."/>
            <person name="Shiryaev A."/>
            <person name="Soop K."/>
            <person name="Spirin V."/>
            <person name="Szebenyi C."/>
            <person name="Tomsovsky M."/>
            <person name="Tulloss R.E."/>
            <person name="Uehling J."/>
            <person name="Grigoriev I.V."/>
            <person name="Vagvolgyi C."/>
            <person name="Papp T."/>
            <person name="Martin F.M."/>
            <person name="Miettinen O."/>
            <person name="Hibbett D.S."/>
            <person name="Nagy L.G."/>
        </authorList>
    </citation>
    <scope>NUCLEOTIDE SEQUENCE [LARGE SCALE GENOMIC DNA]</scope>
    <source>
        <strain evidence="1 2">NL-1719</strain>
    </source>
</reference>
<name>A0ACD3AXG9_9AGAR</name>
<keyword evidence="2" id="KW-1185">Reference proteome</keyword>
<dbReference type="Proteomes" id="UP000308600">
    <property type="component" value="Unassembled WGS sequence"/>
</dbReference>
<sequence length="114" mass="13672">MQHAPLSSAPHIPLLYTPLFLHDMFYPIHMFLVQVQRIYRLSPYHQPFTTHCYIFIDIHITPPSIHHALHTYFSQVIFLFAFRSCSFSPPIVIWPFFDISLFYLFSTLCRFVMY</sequence>
<protein>
    <submittedName>
        <fullName evidence="1">Uncharacterized protein</fullName>
    </submittedName>
</protein>
<evidence type="ECO:0000313" key="2">
    <source>
        <dbReference type="Proteomes" id="UP000308600"/>
    </source>
</evidence>
<dbReference type="EMBL" id="ML208313">
    <property type="protein sequence ID" value="TFK70461.1"/>
    <property type="molecule type" value="Genomic_DNA"/>
</dbReference>
<organism evidence="1 2">
    <name type="scientific">Pluteus cervinus</name>
    <dbReference type="NCBI Taxonomy" id="181527"/>
    <lineage>
        <taxon>Eukaryota</taxon>
        <taxon>Fungi</taxon>
        <taxon>Dikarya</taxon>
        <taxon>Basidiomycota</taxon>
        <taxon>Agaricomycotina</taxon>
        <taxon>Agaricomycetes</taxon>
        <taxon>Agaricomycetidae</taxon>
        <taxon>Agaricales</taxon>
        <taxon>Pluteineae</taxon>
        <taxon>Pluteaceae</taxon>
        <taxon>Pluteus</taxon>
    </lineage>
</organism>
<evidence type="ECO:0000313" key="1">
    <source>
        <dbReference type="EMBL" id="TFK70461.1"/>
    </source>
</evidence>